<proteinExistence type="predicted"/>
<evidence type="ECO:0000313" key="2">
    <source>
        <dbReference type="Proteomes" id="UP000805193"/>
    </source>
</evidence>
<feature type="non-terminal residue" evidence="1">
    <location>
        <position position="178"/>
    </location>
</feature>
<protein>
    <submittedName>
        <fullName evidence="1">Uncharacterized protein</fullName>
    </submittedName>
</protein>
<gene>
    <name evidence="1" type="ORF">HPB47_021409</name>
</gene>
<dbReference type="EMBL" id="JABSTQ010009190">
    <property type="protein sequence ID" value="KAG0431838.1"/>
    <property type="molecule type" value="Genomic_DNA"/>
</dbReference>
<name>A0AC60QCM1_IXOPE</name>
<keyword evidence="2" id="KW-1185">Reference proteome</keyword>
<reference evidence="1 2" key="1">
    <citation type="journal article" date="2020" name="Cell">
        <title>Large-Scale Comparative Analyses of Tick Genomes Elucidate Their Genetic Diversity and Vector Capacities.</title>
        <authorList>
            <consortium name="Tick Genome and Microbiome Consortium (TIGMIC)"/>
            <person name="Jia N."/>
            <person name="Wang J."/>
            <person name="Shi W."/>
            <person name="Du L."/>
            <person name="Sun Y."/>
            <person name="Zhan W."/>
            <person name="Jiang J.F."/>
            <person name="Wang Q."/>
            <person name="Zhang B."/>
            <person name="Ji P."/>
            <person name="Bell-Sakyi L."/>
            <person name="Cui X.M."/>
            <person name="Yuan T.T."/>
            <person name="Jiang B.G."/>
            <person name="Yang W.F."/>
            <person name="Lam T.T."/>
            <person name="Chang Q.C."/>
            <person name="Ding S.J."/>
            <person name="Wang X.J."/>
            <person name="Zhu J.G."/>
            <person name="Ruan X.D."/>
            <person name="Zhao L."/>
            <person name="Wei J.T."/>
            <person name="Ye R.Z."/>
            <person name="Que T.C."/>
            <person name="Du C.H."/>
            <person name="Zhou Y.H."/>
            <person name="Cheng J.X."/>
            <person name="Dai P.F."/>
            <person name="Guo W.B."/>
            <person name="Han X.H."/>
            <person name="Huang E.J."/>
            <person name="Li L.F."/>
            <person name="Wei W."/>
            <person name="Gao Y.C."/>
            <person name="Liu J.Z."/>
            <person name="Shao H.Z."/>
            <person name="Wang X."/>
            <person name="Wang C.C."/>
            <person name="Yang T.C."/>
            <person name="Huo Q.B."/>
            <person name="Li W."/>
            <person name="Chen H.Y."/>
            <person name="Chen S.E."/>
            <person name="Zhou L.G."/>
            <person name="Ni X.B."/>
            <person name="Tian J.H."/>
            <person name="Sheng Y."/>
            <person name="Liu T."/>
            <person name="Pan Y.S."/>
            <person name="Xia L.Y."/>
            <person name="Li J."/>
            <person name="Zhao F."/>
            <person name="Cao W.C."/>
        </authorList>
    </citation>
    <scope>NUCLEOTIDE SEQUENCE [LARGE SCALE GENOMIC DNA]</scope>
    <source>
        <strain evidence="1">Iper-2018</strain>
    </source>
</reference>
<accession>A0AC60QCM1</accession>
<evidence type="ECO:0000313" key="1">
    <source>
        <dbReference type="EMBL" id="KAG0431838.1"/>
    </source>
</evidence>
<comment type="caution">
    <text evidence="1">The sequence shown here is derived from an EMBL/GenBank/DDBJ whole genome shotgun (WGS) entry which is preliminary data.</text>
</comment>
<feature type="non-terminal residue" evidence="1">
    <location>
        <position position="1"/>
    </location>
</feature>
<organism evidence="1 2">
    <name type="scientific">Ixodes persulcatus</name>
    <name type="common">Taiga tick</name>
    <dbReference type="NCBI Taxonomy" id="34615"/>
    <lineage>
        <taxon>Eukaryota</taxon>
        <taxon>Metazoa</taxon>
        <taxon>Ecdysozoa</taxon>
        <taxon>Arthropoda</taxon>
        <taxon>Chelicerata</taxon>
        <taxon>Arachnida</taxon>
        <taxon>Acari</taxon>
        <taxon>Parasitiformes</taxon>
        <taxon>Ixodida</taxon>
        <taxon>Ixodoidea</taxon>
        <taxon>Ixodidae</taxon>
        <taxon>Ixodinae</taxon>
        <taxon>Ixodes</taxon>
    </lineage>
</organism>
<dbReference type="Proteomes" id="UP000805193">
    <property type="component" value="Unassembled WGS sequence"/>
</dbReference>
<sequence>VKATGDNAAEPTEVLATEESKGGLKYELRLAKPSTTESPIKRPTTPPKSISAEDIQKKLKEAEERRQSLEAQKLNTLNEKMSRLAEVNQKKEGSVLEFQEAARQNYEKKIEAFKENREAHIKSIQDKQREHVTRVEEVRKSLDTNTQEMLASIQKKIENASEAREAQIGALQERLRNH</sequence>